<dbReference type="EMBL" id="MU151362">
    <property type="protein sequence ID" value="KAF9444595.1"/>
    <property type="molecule type" value="Genomic_DNA"/>
</dbReference>
<dbReference type="AlphaFoldDB" id="A0A9P6C0H0"/>
<reference evidence="1" key="1">
    <citation type="submission" date="2020-11" db="EMBL/GenBank/DDBJ databases">
        <authorList>
            <consortium name="DOE Joint Genome Institute"/>
            <person name="Ahrendt S."/>
            <person name="Riley R."/>
            <person name="Andreopoulos W."/>
            <person name="Labutti K."/>
            <person name="Pangilinan J."/>
            <person name="Ruiz-Duenas F.J."/>
            <person name="Barrasa J.M."/>
            <person name="Sanchez-Garcia M."/>
            <person name="Camarero S."/>
            <person name="Miyauchi S."/>
            <person name="Serrano A."/>
            <person name="Linde D."/>
            <person name="Babiker R."/>
            <person name="Drula E."/>
            <person name="Ayuso-Fernandez I."/>
            <person name="Pacheco R."/>
            <person name="Padilla G."/>
            <person name="Ferreira P."/>
            <person name="Barriuso J."/>
            <person name="Kellner H."/>
            <person name="Castanera R."/>
            <person name="Alfaro M."/>
            <person name="Ramirez L."/>
            <person name="Pisabarro A.G."/>
            <person name="Kuo A."/>
            <person name="Tritt A."/>
            <person name="Lipzen A."/>
            <person name="He G."/>
            <person name="Yan M."/>
            <person name="Ng V."/>
            <person name="Cullen D."/>
            <person name="Martin F."/>
            <person name="Rosso M.-N."/>
            <person name="Henrissat B."/>
            <person name="Hibbett D."/>
            <person name="Martinez A.T."/>
            <person name="Grigoriev I.V."/>
        </authorList>
    </citation>
    <scope>NUCLEOTIDE SEQUENCE</scope>
    <source>
        <strain evidence="1">MF-IS2</strain>
    </source>
</reference>
<evidence type="ECO:0000313" key="1">
    <source>
        <dbReference type="EMBL" id="KAF9444595.1"/>
    </source>
</evidence>
<accession>A0A9P6C0H0</accession>
<comment type="caution">
    <text evidence="1">The sequence shown here is derived from an EMBL/GenBank/DDBJ whole genome shotgun (WGS) entry which is preliminary data.</text>
</comment>
<proteinExistence type="predicted"/>
<name>A0A9P6C0H0_9AGAR</name>
<dbReference type="Proteomes" id="UP000807342">
    <property type="component" value="Unassembled WGS sequence"/>
</dbReference>
<organism evidence="1 2">
    <name type="scientific">Macrolepiota fuliginosa MF-IS2</name>
    <dbReference type="NCBI Taxonomy" id="1400762"/>
    <lineage>
        <taxon>Eukaryota</taxon>
        <taxon>Fungi</taxon>
        <taxon>Dikarya</taxon>
        <taxon>Basidiomycota</taxon>
        <taxon>Agaricomycotina</taxon>
        <taxon>Agaricomycetes</taxon>
        <taxon>Agaricomycetidae</taxon>
        <taxon>Agaricales</taxon>
        <taxon>Agaricineae</taxon>
        <taxon>Agaricaceae</taxon>
        <taxon>Macrolepiota</taxon>
    </lineage>
</organism>
<evidence type="ECO:0000313" key="2">
    <source>
        <dbReference type="Proteomes" id="UP000807342"/>
    </source>
</evidence>
<protein>
    <submittedName>
        <fullName evidence="1">Uncharacterized protein</fullName>
    </submittedName>
</protein>
<sequence>MATRQPLAPYPPSRSPILPISILLYAEANFLRSLFHRNDAVMSYRAIPQIHSFPTARLETQGVAHAKPTPSPFQPPACVLLWVNEAGHM</sequence>
<keyword evidence="2" id="KW-1185">Reference proteome</keyword>
<gene>
    <name evidence="1" type="ORF">P691DRAFT_807128</name>
</gene>